<accession>A0A7S2WEE1</accession>
<sequence length="395" mass="41515">MEPGPGGGEAVAVSPAALMESAGEGYMSDGAEAGYQSANGGVSDSEVLEYRRRFDPTTNSWYFVSSTTGESWWAVQDALDWMEVLDPDSQCVYHRHSLTGDTKWPADEQSRTVWEELKDPLTNQHYYYSNANKASQWNPPPWIDYVDPETRIPYYFNVASGESVWQRPAGFVEAAVDDGGELDAASLPALETARYVDGEMATPRIAPLPTTTGPGPSPKRGAQDQEVAVQYSVTKRPRGQPATALAPRHPQVPALPIGSSMRQPPGELPSAMGHIPPSSFPPSSAPVSANVPPSSYPHGNAGGMSGGPLPSQPPPPMSPPPPPPPSSSSPPRIGLGARGALSAGPPPRPLMPPPPGPPSPSRRQAPLAAFPPQAPQGQAAPPPTLPSAQQTSATG</sequence>
<organism evidence="3">
    <name type="scientific">Rhizochromulina marina</name>
    <dbReference type="NCBI Taxonomy" id="1034831"/>
    <lineage>
        <taxon>Eukaryota</taxon>
        <taxon>Sar</taxon>
        <taxon>Stramenopiles</taxon>
        <taxon>Ochrophyta</taxon>
        <taxon>Dictyochophyceae</taxon>
        <taxon>Rhizochromulinales</taxon>
        <taxon>Rhizochromulina</taxon>
    </lineage>
</organism>
<dbReference type="SUPFAM" id="SSF51045">
    <property type="entry name" value="WW domain"/>
    <property type="match status" value="2"/>
</dbReference>
<dbReference type="CDD" id="cd00201">
    <property type="entry name" value="WW"/>
    <property type="match status" value="2"/>
</dbReference>
<dbReference type="PROSITE" id="PS50020">
    <property type="entry name" value="WW_DOMAIN_2"/>
    <property type="match status" value="1"/>
</dbReference>
<evidence type="ECO:0000259" key="2">
    <source>
        <dbReference type="PROSITE" id="PS50020"/>
    </source>
</evidence>
<name>A0A7S2WEE1_9STRA</name>
<dbReference type="EMBL" id="HBHJ01013624">
    <property type="protein sequence ID" value="CAD9683249.1"/>
    <property type="molecule type" value="Transcribed_RNA"/>
</dbReference>
<gene>
    <name evidence="3" type="ORF">RMAR1173_LOCUS8892</name>
</gene>
<dbReference type="AlphaFoldDB" id="A0A7S2WEE1"/>
<dbReference type="SMART" id="SM00456">
    <property type="entry name" value="WW"/>
    <property type="match status" value="2"/>
</dbReference>
<feature type="compositionally biased region" description="Polar residues" evidence="1">
    <location>
        <begin position="386"/>
        <end position="395"/>
    </location>
</feature>
<feature type="region of interest" description="Disordered" evidence="1">
    <location>
        <begin position="201"/>
        <end position="395"/>
    </location>
</feature>
<feature type="compositionally biased region" description="Pro residues" evidence="1">
    <location>
        <begin position="310"/>
        <end position="328"/>
    </location>
</feature>
<feature type="compositionally biased region" description="Low complexity" evidence="1">
    <location>
        <begin position="361"/>
        <end position="379"/>
    </location>
</feature>
<dbReference type="InterPro" id="IPR001202">
    <property type="entry name" value="WW_dom"/>
</dbReference>
<evidence type="ECO:0000256" key="1">
    <source>
        <dbReference type="SAM" id="MobiDB-lite"/>
    </source>
</evidence>
<feature type="compositionally biased region" description="Pro residues" evidence="1">
    <location>
        <begin position="344"/>
        <end position="360"/>
    </location>
</feature>
<reference evidence="3" key="1">
    <citation type="submission" date="2021-01" db="EMBL/GenBank/DDBJ databases">
        <authorList>
            <person name="Corre E."/>
            <person name="Pelletier E."/>
            <person name="Niang G."/>
            <person name="Scheremetjew M."/>
            <person name="Finn R."/>
            <person name="Kale V."/>
            <person name="Holt S."/>
            <person name="Cochrane G."/>
            <person name="Meng A."/>
            <person name="Brown T."/>
            <person name="Cohen L."/>
        </authorList>
    </citation>
    <scope>NUCLEOTIDE SEQUENCE</scope>
    <source>
        <strain evidence="3">CCMP1243</strain>
    </source>
</reference>
<dbReference type="InterPro" id="IPR036020">
    <property type="entry name" value="WW_dom_sf"/>
</dbReference>
<dbReference type="Gene3D" id="2.20.70.10">
    <property type="match status" value="1"/>
</dbReference>
<proteinExistence type="predicted"/>
<evidence type="ECO:0000313" key="3">
    <source>
        <dbReference type="EMBL" id="CAD9683249.1"/>
    </source>
</evidence>
<feature type="domain" description="WW" evidence="2">
    <location>
        <begin position="139"/>
        <end position="170"/>
    </location>
</feature>
<dbReference type="Pfam" id="PF00397">
    <property type="entry name" value="WW"/>
    <property type="match status" value="1"/>
</dbReference>
<protein>
    <recommendedName>
        <fullName evidence="2">WW domain-containing protein</fullName>
    </recommendedName>
</protein>